<evidence type="ECO:0000256" key="6">
    <source>
        <dbReference type="ARBA" id="ARBA00023136"/>
    </source>
</evidence>
<dbReference type="Proteomes" id="UP001281614">
    <property type="component" value="Unassembled WGS sequence"/>
</dbReference>
<comment type="similarity">
    <text evidence="2 7">Belongs to the ferroportin (FP) (TC 2.A.100) family. SLC40A subfamily.</text>
</comment>
<evidence type="ECO:0000313" key="9">
    <source>
        <dbReference type="EMBL" id="KAK2769799.1"/>
    </source>
</evidence>
<evidence type="ECO:0000256" key="3">
    <source>
        <dbReference type="ARBA" id="ARBA00022448"/>
    </source>
</evidence>
<dbReference type="PANTHER" id="PTHR11660">
    <property type="entry name" value="SOLUTE CARRIER FAMILY 40 MEMBER"/>
    <property type="match status" value="1"/>
</dbReference>
<dbReference type="SUPFAM" id="SSF103473">
    <property type="entry name" value="MFS general substrate transporter"/>
    <property type="match status" value="1"/>
</dbReference>
<reference evidence="9" key="1">
    <citation type="submission" date="2023-02" db="EMBL/GenBank/DDBJ databases">
        <title>Colletotrichum kahawae CIFC_Que2 genome sequencing and assembly.</title>
        <authorList>
            <person name="Baroncelli R."/>
        </authorList>
    </citation>
    <scope>NUCLEOTIDE SEQUENCE</scope>
    <source>
        <strain evidence="9">CIFC_Que2</strain>
    </source>
</reference>
<evidence type="ECO:0000256" key="4">
    <source>
        <dbReference type="ARBA" id="ARBA00022692"/>
    </source>
</evidence>
<comment type="caution">
    <text evidence="7">Lacks conserved residue(s) required for the propagation of feature annotation.</text>
</comment>
<evidence type="ECO:0000256" key="2">
    <source>
        <dbReference type="ARBA" id="ARBA00006279"/>
    </source>
</evidence>
<dbReference type="Gene3D" id="1.20.1250.20">
    <property type="entry name" value="MFS general substrate transporter like domains"/>
    <property type="match status" value="1"/>
</dbReference>
<organism evidence="9 10">
    <name type="scientific">Colletotrichum kahawae</name>
    <name type="common">Coffee berry disease fungus</name>
    <dbReference type="NCBI Taxonomy" id="34407"/>
    <lineage>
        <taxon>Eukaryota</taxon>
        <taxon>Fungi</taxon>
        <taxon>Dikarya</taxon>
        <taxon>Ascomycota</taxon>
        <taxon>Pezizomycotina</taxon>
        <taxon>Sordariomycetes</taxon>
        <taxon>Hypocreomycetidae</taxon>
        <taxon>Glomerellales</taxon>
        <taxon>Glomerellaceae</taxon>
        <taxon>Colletotrichum</taxon>
        <taxon>Colletotrichum gloeosporioides species complex</taxon>
    </lineage>
</organism>
<comment type="caution">
    <text evidence="9">The sequence shown here is derived from an EMBL/GenBank/DDBJ whole genome shotgun (WGS) entry which is preliminary data.</text>
</comment>
<evidence type="ECO:0000256" key="7">
    <source>
        <dbReference type="RuleBase" id="RU365065"/>
    </source>
</evidence>
<evidence type="ECO:0000256" key="1">
    <source>
        <dbReference type="ARBA" id="ARBA00004141"/>
    </source>
</evidence>
<keyword evidence="4 7" id="KW-0812">Transmembrane</keyword>
<proteinExistence type="inferred from homology"/>
<dbReference type="InterPro" id="IPR009716">
    <property type="entry name" value="Ferroportin-1"/>
</dbReference>
<gene>
    <name evidence="9" type="ORF">CKAH01_14994</name>
</gene>
<comment type="subcellular location">
    <subcellularLocation>
        <location evidence="1 7">Membrane</location>
        <topology evidence="1 7">Multi-pass membrane protein</topology>
    </subcellularLocation>
</comment>
<feature type="transmembrane region" description="Helical" evidence="7">
    <location>
        <begin position="106"/>
        <end position="128"/>
    </location>
</feature>
<comment type="function">
    <text evidence="7">May be involved in iron transport and iron homeostasis.</text>
</comment>
<feature type="transmembrane region" description="Helical" evidence="7">
    <location>
        <begin position="361"/>
        <end position="380"/>
    </location>
</feature>
<feature type="transmembrane region" description="Helical" evidence="7">
    <location>
        <begin position="330"/>
        <end position="349"/>
    </location>
</feature>
<dbReference type="InterPro" id="IPR036259">
    <property type="entry name" value="MFS_trans_sf"/>
</dbReference>
<name>A0AAD9YKJ4_COLKA</name>
<dbReference type="GO" id="GO:0005381">
    <property type="term" value="F:iron ion transmembrane transporter activity"/>
    <property type="evidence" value="ECO:0007669"/>
    <property type="project" value="UniProtKB-UniRule"/>
</dbReference>
<evidence type="ECO:0000256" key="5">
    <source>
        <dbReference type="ARBA" id="ARBA00022989"/>
    </source>
</evidence>
<feature type="transmembrane region" description="Helical" evidence="7">
    <location>
        <begin position="457"/>
        <end position="477"/>
    </location>
</feature>
<keyword evidence="5 7" id="KW-1133">Transmembrane helix</keyword>
<keyword evidence="10" id="KW-1185">Reference proteome</keyword>
<protein>
    <recommendedName>
        <fullName evidence="7">Solute carrier family 40 member</fullName>
    </recommendedName>
</protein>
<feature type="region of interest" description="Disordered" evidence="8">
    <location>
        <begin position="1"/>
        <end position="34"/>
    </location>
</feature>
<dbReference type="AlphaFoldDB" id="A0AAD9YKJ4"/>
<sequence>MARPQVANSEEGVGSHERTPLLDSSPTHNSTKDGVPPCITRRLYLSHFLSTWNSRVFEFGAVLYLAKIFPGTLMPMSVYAFTRGLSAIFLASAIGQYIDTGNRLNVVRVSIVFQRLVVATSCVVFYLMKTKLLSGQSVDIGFLVLTSLFACIEKLCSIMNQVSVERDWVVVVADSHTSSLRTMNAKMRRIDLLCKIFGPLSIALIDGISTETAIIFNFAMNISSVMLEYHAIARVYYEVPALQVNKCDSHSPDLTAIELPWASTSRLNGLGQRLTFIAKKSVDDMRLYVRHRAFLPSFAGALLYLTVLSFGGQMVTYLLSTGYSATEIGIARTLSVAFEVLATWIAPWLMELIGPVRAGLWLSSCQVSMLAAGTAIFWTYQDKPWISATGLVGGTILSRVGLRGFDLCTQIIVQEDVEAENRGAFSSVEAAWQNAFELLSYASTIAFFRPEQFRWPSLISVAAVATASAAYTLFVYLRRGHLLHLKALGKLSCIPVRSRQDDEERVIARITSEADI</sequence>
<dbReference type="PANTHER" id="PTHR11660:SF57">
    <property type="entry name" value="SOLUTE CARRIER FAMILY 40 MEMBER"/>
    <property type="match status" value="1"/>
</dbReference>
<feature type="transmembrane region" description="Helical" evidence="7">
    <location>
        <begin position="293"/>
        <end position="318"/>
    </location>
</feature>
<evidence type="ECO:0000256" key="8">
    <source>
        <dbReference type="SAM" id="MobiDB-lite"/>
    </source>
</evidence>
<evidence type="ECO:0000313" key="10">
    <source>
        <dbReference type="Proteomes" id="UP001281614"/>
    </source>
</evidence>
<keyword evidence="3 7" id="KW-0813">Transport</keyword>
<accession>A0AAD9YKJ4</accession>
<dbReference type="Pfam" id="PF06963">
    <property type="entry name" value="FPN1"/>
    <property type="match status" value="1"/>
</dbReference>
<dbReference type="CDD" id="cd17480">
    <property type="entry name" value="MFS_SLC40A1_like"/>
    <property type="match status" value="1"/>
</dbReference>
<keyword evidence="7" id="KW-0406">Ion transport</keyword>
<dbReference type="EMBL" id="VYYT01000105">
    <property type="protein sequence ID" value="KAK2769799.1"/>
    <property type="molecule type" value="Genomic_DNA"/>
</dbReference>
<keyword evidence="6 7" id="KW-0472">Membrane</keyword>
<dbReference type="GO" id="GO:0016020">
    <property type="term" value="C:membrane"/>
    <property type="evidence" value="ECO:0007669"/>
    <property type="project" value="UniProtKB-SubCell"/>
</dbReference>